<evidence type="ECO:0000313" key="1">
    <source>
        <dbReference type="EMBL" id="POA09484.1"/>
    </source>
</evidence>
<comment type="caution">
    <text evidence="1">The sequence shown here is derived from an EMBL/GenBank/DDBJ whole genome shotgun (WGS) entry which is preliminary data.</text>
</comment>
<dbReference type="NCBIfam" id="TIGR01560">
    <property type="entry name" value="put_DNA_pack"/>
    <property type="match status" value="1"/>
</dbReference>
<dbReference type="Proteomes" id="UP000242712">
    <property type="component" value="Unassembled WGS sequence"/>
</dbReference>
<dbReference type="CDD" id="cd08054">
    <property type="entry name" value="gp6"/>
    <property type="match status" value="1"/>
</dbReference>
<dbReference type="AlphaFoldDB" id="A0A2K4FDP5"/>
<dbReference type="OrthoDB" id="2339769at2"/>
<dbReference type="InterPro" id="IPR006450">
    <property type="entry name" value="Phage_HK97_gp6-like"/>
</dbReference>
<dbReference type="InterPro" id="IPR021146">
    <property type="entry name" value="Phage_gp6-like_head-tail"/>
</dbReference>
<name>A0A2K4FDP5_9STAP</name>
<sequence>MFDINDKDSVKKAIRVDHDFDDDLIMNVYVPSAVNEVKAAVSLADEDQAFFEDNALFNLAVLNIVAHHNDNRSITSNEQSYDVPASSMSLIQTLRTDLVKWKRRRLLEPE</sequence>
<dbReference type="Pfam" id="PF05135">
    <property type="entry name" value="Phage_connect_1"/>
    <property type="match status" value="1"/>
</dbReference>
<accession>A0A2K4FDP5</accession>
<dbReference type="GeneID" id="98297043"/>
<protein>
    <submittedName>
        <fullName evidence="1">DNA-packaging protein</fullName>
    </submittedName>
</protein>
<organism evidence="1 2">
    <name type="scientific">Staphylococcus argensis</name>
    <dbReference type="NCBI Taxonomy" id="1607738"/>
    <lineage>
        <taxon>Bacteria</taxon>
        <taxon>Bacillati</taxon>
        <taxon>Bacillota</taxon>
        <taxon>Bacilli</taxon>
        <taxon>Bacillales</taxon>
        <taxon>Staphylococcaceae</taxon>
        <taxon>Staphylococcus</taxon>
    </lineage>
</organism>
<dbReference type="RefSeq" id="WP_103370868.1">
    <property type="nucleotide sequence ID" value="NZ_CBCRVO010000001.1"/>
</dbReference>
<reference evidence="1 2" key="1">
    <citation type="submission" date="2017-08" db="EMBL/GenBank/DDBJ databases">
        <title>Draft genome sequences of 64 type strains of genus Staph aureus.</title>
        <authorList>
            <person name="Cole K."/>
            <person name="Golubchik T."/>
            <person name="Russell J."/>
            <person name="Foster D."/>
            <person name="Llewelyn M."/>
            <person name="Wilson D."/>
            <person name="Crook D."/>
            <person name="Paul J."/>
        </authorList>
    </citation>
    <scope>NUCLEOTIDE SEQUENCE [LARGE SCALE GENOMIC DNA]</scope>
    <source>
        <strain evidence="1 2">DSM 29875</strain>
    </source>
</reference>
<gene>
    <name evidence="1" type="ORF">CD039_01635</name>
</gene>
<dbReference type="EMBL" id="PPPX01000001">
    <property type="protein sequence ID" value="POA09484.1"/>
    <property type="molecule type" value="Genomic_DNA"/>
</dbReference>
<evidence type="ECO:0000313" key="2">
    <source>
        <dbReference type="Proteomes" id="UP000242712"/>
    </source>
</evidence>
<dbReference type="Gene3D" id="1.10.3230.30">
    <property type="entry name" value="Phage gp6-like head-tail connector protein"/>
    <property type="match status" value="1"/>
</dbReference>
<proteinExistence type="predicted"/>
<keyword evidence="2" id="KW-1185">Reference proteome</keyword>